<proteinExistence type="predicted"/>
<comment type="caution">
    <text evidence="2">The sequence shown here is derived from an EMBL/GenBank/DDBJ whole genome shotgun (WGS) entry which is preliminary data.</text>
</comment>
<sequence>MVSHDLARHLSWQKTPNRLSFGTTALWAVIFETLAANSSDPEANAVAIRKICLGWFQNARDKSGGRSKRRYTCPKMPLLGPNKENVSLGVENDEMSTSFAQL</sequence>
<gene>
    <name evidence="2" type="ORF">CDAUBV1_LOCUS5437</name>
</gene>
<name>A0AAV2T974_CALDB</name>
<evidence type="ECO:0000313" key="2">
    <source>
        <dbReference type="EMBL" id="CAL5132584.1"/>
    </source>
</evidence>
<feature type="region of interest" description="Disordered" evidence="1">
    <location>
        <begin position="82"/>
        <end position="102"/>
    </location>
</feature>
<organism evidence="2 3">
    <name type="scientific">Calicophoron daubneyi</name>
    <name type="common">Rumen fluke</name>
    <name type="synonym">Paramphistomum daubneyi</name>
    <dbReference type="NCBI Taxonomy" id="300641"/>
    <lineage>
        <taxon>Eukaryota</taxon>
        <taxon>Metazoa</taxon>
        <taxon>Spiralia</taxon>
        <taxon>Lophotrochozoa</taxon>
        <taxon>Platyhelminthes</taxon>
        <taxon>Trematoda</taxon>
        <taxon>Digenea</taxon>
        <taxon>Plagiorchiida</taxon>
        <taxon>Pronocephalata</taxon>
        <taxon>Paramphistomoidea</taxon>
        <taxon>Paramphistomidae</taxon>
        <taxon>Calicophoron</taxon>
    </lineage>
</organism>
<accession>A0AAV2T974</accession>
<dbReference type="AlphaFoldDB" id="A0AAV2T974"/>
<dbReference type="EMBL" id="CAXLJL010000133">
    <property type="protein sequence ID" value="CAL5132584.1"/>
    <property type="molecule type" value="Genomic_DNA"/>
</dbReference>
<evidence type="ECO:0000313" key="3">
    <source>
        <dbReference type="Proteomes" id="UP001497525"/>
    </source>
</evidence>
<evidence type="ECO:0000256" key="1">
    <source>
        <dbReference type="SAM" id="MobiDB-lite"/>
    </source>
</evidence>
<protein>
    <submittedName>
        <fullName evidence="2">Uncharacterized protein</fullName>
    </submittedName>
</protein>
<dbReference type="Proteomes" id="UP001497525">
    <property type="component" value="Unassembled WGS sequence"/>
</dbReference>
<reference evidence="2" key="1">
    <citation type="submission" date="2024-06" db="EMBL/GenBank/DDBJ databases">
        <authorList>
            <person name="Liu X."/>
            <person name="Lenzi L."/>
            <person name="Haldenby T S."/>
            <person name="Uol C."/>
        </authorList>
    </citation>
    <scope>NUCLEOTIDE SEQUENCE</scope>
</reference>